<dbReference type="Proteomes" id="UP000326354">
    <property type="component" value="Chromosome"/>
</dbReference>
<dbReference type="EMBL" id="AP019860">
    <property type="protein sequence ID" value="BBM84339.1"/>
    <property type="molecule type" value="Genomic_DNA"/>
</dbReference>
<keyword evidence="8" id="KW-0472">Membrane</keyword>
<evidence type="ECO:0000313" key="10">
    <source>
        <dbReference type="EMBL" id="BBM84339.1"/>
    </source>
</evidence>
<dbReference type="PANTHER" id="PTHR43289:SF34">
    <property type="entry name" value="SERINE_THREONINE-PROTEIN KINASE YBDM-RELATED"/>
    <property type="match status" value="1"/>
</dbReference>
<dbReference type="InterPro" id="IPR019734">
    <property type="entry name" value="TPR_rpt"/>
</dbReference>
<dbReference type="Gene3D" id="1.25.40.10">
    <property type="entry name" value="Tetratricopeptide repeat domain"/>
    <property type="match status" value="4"/>
</dbReference>
<name>A0A5S9F488_UABAM</name>
<dbReference type="InterPro" id="IPR000719">
    <property type="entry name" value="Prot_kinase_dom"/>
</dbReference>
<keyword evidence="4" id="KW-0547">Nucleotide-binding</keyword>
<dbReference type="GO" id="GO:0004674">
    <property type="term" value="F:protein serine/threonine kinase activity"/>
    <property type="evidence" value="ECO:0007669"/>
    <property type="project" value="UniProtKB-KW"/>
</dbReference>
<dbReference type="Gene3D" id="1.10.510.10">
    <property type="entry name" value="Transferase(Phosphotransferase) domain 1"/>
    <property type="match status" value="1"/>
</dbReference>
<organism evidence="10 11">
    <name type="scientific">Uabimicrobium amorphum</name>
    <dbReference type="NCBI Taxonomy" id="2596890"/>
    <lineage>
        <taxon>Bacteria</taxon>
        <taxon>Pseudomonadati</taxon>
        <taxon>Planctomycetota</taxon>
        <taxon>Candidatus Uabimicrobiia</taxon>
        <taxon>Candidatus Uabimicrobiales</taxon>
        <taxon>Candidatus Uabimicrobiaceae</taxon>
        <taxon>Candidatus Uabimicrobium</taxon>
    </lineage>
</organism>
<dbReference type="SMART" id="SM00220">
    <property type="entry name" value="S_TKc"/>
    <property type="match status" value="1"/>
</dbReference>
<sequence>MGIVYKAHDPQLSRDVALKIMIEIEPKKIERFTIESTAMAQLNHPHLIRIYDLGRKPQPYFVMEYIEGDTLEDLIKAKKTKPRAVVTTMIKICNCLQEMHKQNIIHRDIKPANIMISNKGEPKLMDLGLAKFTNFDSNLSIQGEIIGTPRYMAPEQISGNTNSVTDIYAIGATMYEALTHTRLFESDSPTSLLYQVVSEKPTPLREINPKLTPELEKICLKCLEKDPKERFQSCEELAKALQRFQNRRKASRIEKKQEAQRSTHNMVTGSLILLVVLMGAVSFYLYTAYENLKNDSEVTQNPTSNQTENVKNFAKVKNHAKNTVPKPTANKTTSADAHFINAKKYKRLKQYSAAHTSLNSAIELEDKDIYHCHKANIYALEKKYNKAILHLQMALKHHPKSPNIYYAMANIHLHQKKYDFALEFLLNLSNENDNHAANKNNSYIQKLFIMGNCYHGLLNYKKAIYFWHKALEHGYPSNKKLLQKIDLAKQKLSTAKNLPNAKIYYAQAKKLQESRATGENKQQILQYLHKAILADPSFAAAYNFRGNTYKSMSLNLLAITDYSSAIKYQHKSIYYRNRFAIYLNTKNYKKALNDIEILTSLQPQIHHFWALKSEVLFHLKKPYEAIKAIDHAITLDKKNAQYYFLKGKIFFGNRNYTQAIKWLHIAQKYNPKLPYIYRKLGDTYFSQQQYKKAIDFWQKAHQYGYRPQKELTTKITKARERLK</sequence>
<dbReference type="PROSITE" id="PS00108">
    <property type="entry name" value="PROTEIN_KINASE_ST"/>
    <property type="match status" value="1"/>
</dbReference>
<dbReference type="InterPro" id="IPR008271">
    <property type="entry name" value="Ser/Thr_kinase_AS"/>
</dbReference>
<keyword evidence="8" id="KW-1133">Transmembrane helix</keyword>
<dbReference type="Pfam" id="PF14559">
    <property type="entry name" value="TPR_19"/>
    <property type="match status" value="1"/>
</dbReference>
<dbReference type="KEGG" id="uam:UABAM_02698"/>
<dbReference type="PANTHER" id="PTHR43289">
    <property type="entry name" value="MITOGEN-ACTIVATED PROTEIN KINASE KINASE KINASE 20-RELATED"/>
    <property type="match status" value="1"/>
</dbReference>
<keyword evidence="3" id="KW-0808">Transferase</keyword>
<keyword evidence="5 10" id="KW-0418">Kinase</keyword>
<dbReference type="SUPFAM" id="SSF56112">
    <property type="entry name" value="Protein kinase-like (PK-like)"/>
    <property type="match status" value="1"/>
</dbReference>
<evidence type="ECO:0000256" key="3">
    <source>
        <dbReference type="ARBA" id="ARBA00022679"/>
    </source>
</evidence>
<evidence type="ECO:0000256" key="6">
    <source>
        <dbReference type="ARBA" id="ARBA00022840"/>
    </source>
</evidence>
<reference evidence="10 11" key="1">
    <citation type="submission" date="2019-08" db="EMBL/GenBank/DDBJ databases">
        <title>Complete genome sequence of Candidatus Uab amorphum.</title>
        <authorList>
            <person name="Shiratori T."/>
            <person name="Suzuki S."/>
            <person name="Kakizawa Y."/>
            <person name="Ishida K."/>
        </authorList>
    </citation>
    <scope>NUCLEOTIDE SEQUENCE [LARGE SCALE GENOMIC DNA]</scope>
    <source>
        <strain evidence="10 11">SRT547</strain>
    </source>
</reference>
<dbReference type="EC" id="2.7.11.1" evidence="1"/>
<dbReference type="PROSITE" id="PS50011">
    <property type="entry name" value="PROTEIN_KINASE_DOM"/>
    <property type="match status" value="1"/>
</dbReference>
<evidence type="ECO:0000259" key="9">
    <source>
        <dbReference type="PROSITE" id="PS50011"/>
    </source>
</evidence>
<dbReference type="Pfam" id="PF13432">
    <property type="entry name" value="TPR_16"/>
    <property type="match status" value="1"/>
</dbReference>
<dbReference type="InterPro" id="IPR011009">
    <property type="entry name" value="Kinase-like_dom_sf"/>
</dbReference>
<dbReference type="PROSITE" id="PS50005">
    <property type="entry name" value="TPR"/>
    <property type="match status" value="1"/>
</dbReference>
<dbReference type="CDD" id="cd14014">
    <property type="entry name" value="STKc_PknB_like"/>
    <property type="match status" value="1"/>
</dbReference>
<feature type="domain" description="Protein kinase" evidence="9">
    <location>
        <begin position="1"/>
        <end position="244"/>
    </location>
</feature>
<dbReference type="Gene3D" id="3.30.200.20">
    <property type="entry name" value="Phosphorylase Kinase, domain 1"/>
    <property type="match status" value="1"/>
</dbReference>
<proteinExistence type="predicted"/>
<gene>
    <name evidence="10" type="ORF">UABAM_02698</name>
</gene>
<dbReference type="FunFam" id="1.10.510.10:FF:000021">
    <property type="entry name" value="Serine/threonine protein kinase"/>
    <property type="match status" value="1"/>
</dbReference>
<dbReference type="GO" id="GO:0005524">
    <property type="term" value="F:ATP binding"/>
    <property type="evidence" value="ECO:0007669"/>
    <property type="project" value="UniProtKB-KW"/>
</dbReference>
<keyword evidence="6" id="KW-0067">ATP-binding</keyword>
<keyword evidence="11" id="KW-1185">Reference proteome</keyword>
<evidence type="ECO:0000256" key="2">
    <source>
        <dbReference type="ARBA" id="ARBA00022527"/>
    </source>
</evidence>
<keyword evidence="8" id="KW-0812">Transmembrane</keyword>
<dbReference type="Pfam" id="PF00069">
    <property type="entry name" value="Pkinase"/>
    <property type="match status" value="1"/>
</dbReference>
<feature type="transmembrane region" description="Helical" evidence="8">
    <location>
        <begin position="266"/>
        <end position="286"/>
    </location>
</feature>
<keyword evidence="7" id="KW-0802">TPR repeat</keyword>
<dbReference type="InterPro" id="IPR011990">
    <property type="entry name" value="TPR-like_helical_dom_sf"/>
</dbReference>
<keyword evidence="2 10" id="KW-0723">Serine/threonine-protein kinase</keyword>
<feature type="repeat" description="TPR" evidence="7">
    <location>
        <begin position="674"/>
        <end position="707"/>
    </location>
</feature>
<protein>
    <recommendedName>
        <fullName evidence="1">non-specific serine/threonine protein kinase</fullName>
        <ecNumber evidence="1">2.7.11.1</ecNumber>
    </recommendedName>
</protein>
<accession>A0A5S9F488</accession>
<dbReference type="SUPFAM" id="SSF48452">
    <property type="entry name" value="TPR-like"/>
    <property type="match status" value="2"/>
</dbReference>
<dbReference type="SMART" id="SM00028">
    <property type="entry name" value="TPR"/>
    <property type="match status" value="9"/>
</dbReference>
<evidence type="ECO:0000256" key="5">
    <source>
        <dbReference type="ARBA" id="ARBA00022777"/>
    </source>
</evidence>
<evidence type="ECO:0000313" key="11">
    <source>
        <dbReference type="Proteomes" id="UP000326354"/>
    </source>
</evidence>
<evidence type="ECO:0000256" key="1">
    <source>
        <dbReference type="ARBA" id="ARBA00012513"/>
    </source>
</evidence>
<evidence type="ECO:0000256" key="7">
    <source>
        <dbReference type="PROSITE-ProRule" id="PRU00339"/>
    </source>
</evidence>
<evidence type="ECO:0000256" key="8">
    <source>
        <dbReference type="SAM" id="Phobius"/>
    </source>
</evidence>
<dbReference type="AlphaFoldDB" id="A0A5S9F488"/>
<evidence type="ECO:0000256" key="4">
    <source>
        <dbReference type="ARBA" id="ARBA00022741"/>
    </source>
</evidence>